<dbReference type="InterPro" id="IPR029063">
    <property type="entry name" value="SAM-dependent_MTases_sf"/>
</dbReference>
<dbReference type="EC" id="2.1.1.67" evidence="4 9"/>
<comment type="similarity">
    <text evidence="3 9">Belongs to the class I-like SAM-binding methyltransferase superfamily. TPMT family.</text>
</comment>
<dbReference type="OrthoDB" id="9778208at2"/>
<organism evidence="10 11">
    <name type="scientific">Komagataeibacter sucrofermentans</name>
    <dbReference type="NCBI Taxonomy" id="1053551"/>
    <lineage>
        <taxon>Bacteria</taxon>
        <taxon>Pseudomonadati</taxon>
        <taxon>Pseudomonadota</taxon>
        <taxon>Alphaproteobacteria</taxon>
        <taxon>Acetobacterales</taxon>
        <taxon>Acetobacteraceae</taxon>
        <taxon>Komagataeibacter</taxon>
    </lineage>
</organism>
<dbReference type="PIRSF" id="PIRSF023956">
    <property type="entry name" value="Thiopurine_S-methyltransferase"/>
    <property type="match status" value="1"/>
</dbReference>
<dbReference type="GO" id="GO:0005737">
    <property type="term" value="C:cytoplasm"/>
    <property type="evidence" value="ECO:0007669"/>
    <property type="project" value="UniProtKB-SubCell"/>
</dbReference>
<name>A0A318QMX9_9PROT</name>
<evidence type="ECO:0000256" key="3">
    <source>
        <dbReference type="ARBA" id="ARBA00008145"/>
    </source>
</evidence>
<dbReference type="RefSeq" id="WP_110569401.1">
    <property type="nucleotide sequence ID" value="NZ_CP137147.1"/>
</dbReference>
<dbReference type="InterPro" id="IPR022474">
    <property type="entry name" value="Thiopur_S-MeTfrase_Se/Te_detox"/>
</dbReference>
<keyword evidence="7 9" id="KW-0808">Transferase</keyword>
<dbReference type="HAMAP" id="MF_00812">
    <property type="entry name" value="Thiopur_methtran"/>
    <property type="match status" value="1"/>
</dbReference>
<keyword evidence="5 9" id="KW-0963">Cytoplasm</keyword>
<dbReference type="FunFam" id="3.40.50.150:FF:000101">
    <property type="entry name" value="Thiopurine S-methyltransferase"/>
    <property type="match status" value="1"/>
</dbReference>
<feature type="binding site" evidence="9">
    <location>
        <position position="45"/>
    </location>
    <ligand>
        <name>S-adenosyl-L-methionine</name>
        <dbReference type="ChEBI" id="CHEBI:59789"/>
    </ligand>
</feature>
<evidence type="ECO:0000256" key="1">
    <source>
        <dbReference type="ARBA" id="ARBA00000903"/>
    </source>
</evidence>
<feature type="binding site" evidence="9">
    <location>
        <position position="10"/>
    </location>
    <ligand>
        <name>S-adenosyl-L-methionine</name>
        <dbReference type="ChEBI" id="CHEBI:59789"/>
    </ligand>
</feature>
<keyword evidence="6 9" id="KW-0489">Methyltransferase</keyword>
<dbReference type="AlphaFoldDB" id="A0A318QMX9"/>
<proteinExistence type="inferred from homology"/>
<dbReference type="EMBL" id="NKUA01000011">
    <property type="protein sequence ID" value="PYD78848.1"/>
    <property type="molecule type" value="Genomic_DNA"/>
</dbReference>
<dbReference type="SUPFAM" id="SSF53335">
    <property type="entry name" value="S-adenosyl-L-methionine-dependent methyltransferases"/>
    <property type="match status" value="1"/>
</dbReference>
<evidence type="ECO:0000256" key="2">
    <source>
        <dbReference type="ARBA" id="ARBA00004496"/>
    </source>
</evidence>
<comment type="catalytic activity">
    <reaction evidence="1 9">
        <text>S-adenosyl-L-methionine + a thiopurine = S-adenosyl-L-homocysteine + a thiopurine S-methylether.</text>
        <dbReference type="EC" id="2.1.1.67"/>
    </reaction>
</comment>
<keyword evidence="8 9" id="KW-0949">S-adenosyl-L-methionine</keyword>
<dbReference type="InterPro" id="IPR008854">
    <property type="entry name" value="TPMT"/>
</dbReference>
<dbReference type="NCBIfam" id="TIGR03840">
    <property type="entry name" value="TMPT_Se_Te"/>
    <property type="match status" value="1"/>
</dbReference>
<evidence type="ECO:0000256" key="9">
    <source>
        <dbReference type="HAMAP-Rule" id="MF_00812"/>
    </source>
</evidence>
<dbReference type="Proteomes" id="UP000247814">
    <property type="component" value="Unassembled WGS sequence"/>
</dbReference>
<evidence type="ECO:0000256" key="5">
    <source>
        <dbReference type="ARBA" id="ARBA00022490"/>
    </source>
</evidence>
<dbReference type="PROSITE" id="PS51585">
    <property type="entry name" value="SAM_MT_TPMT"/>
    <property type="match status" value="1"/>
</dbReference>
<reference evidence="10 11" key="1">
    <citation type="submission" date="2017-07" db="EMBL/GenBank/DDBJ databases">
        <title>A draft genome sequence of Komagataeibacter sucrofermentans LMG 18788.</title>
        <authorList>
            <person name="Skraban J."/>
            <person name="Cleenwerck I."/>
            <person name="Vandamme P."/>
            <person name="Trcek J."/>
        </authorList>
    </citation>
    <scope>NUCLEOTIDE SEQUENCE [LARGE SCALE GENOMIC DNA]</scope>
    <source>
        <strain evidence="10 11">LMG 18788</strain>
    </source>
</reference>
<evidence type="ECO:0000313" key="11">
    <source>
        <dbReference type="Proteomes" id="UP000247814"/>
    </source>
</evidence>
<accession>A0A318QMX9</accession>
<dbReference type="PANTHER" id="PTHR10259:SF11">
    <property type="entry name" value="THIOPURINE S-METHYLTRANSFERASE"/>
    <property type="match status" value="1"/>
</dbReference>
<dbReference type="Gene3D" id="3.40.50.150">
    <property type="entry name" value="Vaccinia Virus protein VP39"/>
    <property type="match status" value="1"/>
</dbReference>
<evidence type="ECO:0000256" key="6">
    <source>
        <dbReference type="ARBA" id="ARBA00022603"/>
    </source>
</evidence>
<comment type="caution">
    <text evidence="10">The sequence shown here is derived from an EMBL/GenBank/DDBJ whole genome shotgun (WGS) entry which is preliminary data.</text>
</comment>
<evidence type="ECO:0000256" key="8">
    <source>
        <dbReference type="ARBA" id="ARBA00022691"/>
    </source>
</evidence>
<protein>
    <recommendedName>
        <fullName evidence="4 9">Thiopurine S-methyltransferase</fullName>
        <ecNumber evidence="4 9">2.1.1.67</ecNumber>
    </recommendedName>
    <alternativeName>
        <fullName evidence="9">Thiopurine methyltransferase</fullName>
    </alternativeName>
</protein>
<gene>
    <name evidence="10" type="primary">tmpT</name>
    <name evidence="9" type="synonym">tpm</name>
    <name evidence="10" type="ORF">CFR77_09740</name>
</gene>
<dbReference type="GO" id="GO:0010038">
    <property type="term" value="P:response to metal ion"/>
    <property type="evidence" value="ECO:0007669"/>
    <property type="project" value="InterPro"/>
</dbReference>
<sequence>MDEAFWQAKWERGEIGFHESRPNALLTRYLPTLRLPAGARVFVPLCGMSLDIHWLLAQGYAVVGCELSRIAVTRLFAALGLVPHVTPLGALDRFEAGKLCVFVGNILDLTPTQLGAVDGVYDRAALIALPAPLRVAYASHLVALTHAAPQLLICLEYDPSCRAGPPFPVDETMVRAYYAPTFTITRVARHAVPGGLKGVCPAWESVWTLTPPPHATVP</sequence>
<dbReference type="InterPro" id="IPR025835">
    <property type="entry name" value="Thiopurine_S-MeTrfase"/>
</dbReference>
<feature type="binding site" evidence="9">
    <location>
        <position position="66"/>
    </location>
    <ligand>
        <name>S-adenosyl-L-methionine</name>
        <dbReference type="ChEBI" id="CHEBI:59789"/>
    </ligand>
</feature>
<evidence type="ECO:0000256" key="4">
    <source>
        <dbReference type="ARBA" id="ARBA00011905"/>
    </source>
</evidence>
<keyword evidence="11" id="KW-1185">Reference proteome</keyword>
<dbReference type="Pfam" id="PF05724">
    <property type="entry name" value="TPMT"/>
    <property type="match status" value="1"/>
</dbReference>
<comment type="subcellular location">
    <subcellularLocation>
        <location evidence="2 9">Cytoplasm</location>
    </subcellularLocation>
</comment>
<evidence type="ECO:0000313" key="10">
    <source>
        <dbReference type="EMBL" id="PYD78848.1"/>
    </source>
</evidence>
<dbReference type="GO" id="GO:0008119">
    <property type="term" value="F:thiopurine S-methyltransferase activity"/>
    <property type="evidence" value="ECO:0007669"/>
    <property type="project" value="UniProtKB-UniRule"/>
</dbReference>
<dbReference type="PANTHER" id="PTHR10259">
    <property type="entry name" value="THIOPURINE S-METHYLTRANSFERASE"/>
    <property type="match status" value="1"/>
</dbReference>
<feature type="binding site" evidence="9">
    <location>
        <position position="123"/>
    </location>
    <ligand>
        <name>S-adenosyl-L-methionine</name>
        <dbReference type="ChEBI" id="CHEBI:59789"/>
    </ligand>
</feature>
<evidence type="ECO:0000256" key="7">
    <source>
        <dbReference type="ARBA" id="ARBA00022679"/>
    </source>
</evidence>
<dbReference type="GO" id="GO:0032259">
    <property type="term" value="P:methylation"/>
    <property type="evidence" value="ECO:0007669"/>
    <property type="project" value="UniProtKB-KW"/>
</dbReference>